<feature type="domain" description="Ig-like" evidence="6">
    <location>
        <begin position="944"/>
        <end position="1016"/>
    </location>
</feature>
<dbReference type="GO" id="GO:0007155">
    <property type="term" value="P:cell adhesion"/>
    <property type="evidence" value="ECO:0007669"/>
    <property type="project" value="InterPro"/>
</dbReference>
<dbReference type="Pfam" id="PF03921">
    <property type="entry name" value="ICAM_N"/>
    <property type="match status" value="2"/>
</dbReference>
<dbReference type="Gene3D" id="2.60.40.10">
    <property type="entry name" value="Immunoglobulins"/>
    <property type="match status" value="11"/>
</dbReference>
<evidence type="ECO:0000256" key="5">
    <source>
        <dbReference type="SAM" id="SignalP"/>
    </source>
</evidence>
<dbReference type="GO" id="GO:0005178">
    <property type="term" value="F:integrin binding"/>
    <property type="evidence" value="ECO:0007669"/>
    <property type="project" value="InterPro"/>
</dbReference>
<proteinExistence type="predicted"/>
<keyword evidence="4" id="KW-0812">Transmembrane</keyword>
<dbReference type="InterPro" id="IPR013098">
    <property type="entry name" value="Ig_I-set"/>
</dbReference>
<feature type="domain" description="Ig-like" evidence="6">
    <location>
        <begin position="831"/>
        <end position="937"/>
    </location>
</feature>
<feature type="transmembrane region" description="Helical" evidence="4">
    <location>
        <begin position="1023"/>
        <end position="1049"/>
    </location>
</feature>
<dbReference type="InterPro" id="IPR013783">
    <property type="entry name" value="Ig-like_fold"/>
</dbReference>
<dbReference type="InterPro" id="IPR047012">
    <property type="entry name" value="ICAM_VCAM"/>
</dbReference>
<dbReference type="Proteomes" id="UP000694580">
    <property type="component" value="Chromosome 7"/>
</dbReference>
<dbReference type="Ensembl" id="ENSDCDT00010016803.1">
    <property type="protein sequence ID" value="ENSDCDP00010015842.1"/>
    <property type="gene ID" value="ENSDCDG00010007297.1"/>
</dbReference>
<dbReference type="SUPFAM" id="SSF48726">
    <property type="entry name" value="Immunoglobulin"/>
    <property type="match status" value="9"/>
</dbReference>
<evidence type="ECO:0000259" key="6">
    <source>
        <dbReference type="PROSITE" id="PS50835"/>
    </source>
</evidence>
<feature type="compositionally biased region" description="Polar residues" evidence="3">
    <location>
        <begin position="1067"/>
        <end position="1078"/>
    </location>
</feature>
<evidence type="ECO:0000256" key="2">
    <source>
        <dbReference type="ARBA" id="ARBA00023319"/>
    </source>
</evidence>
<keyword evidence="2" id="KW-0393">Immunoglobulin domain</keyword>
<keyword evidence="5" id="KW-0732">Signal</keyword>
<dbReference type="InterPro" id="IPR003599">
    <property type="entry name" value="Ig_sub"/>
</dbReference>
<keyword evidence="1" id="KW-1015">Disulfide bond</keyword>
<keyword evidence="8" id="KW-1185">Reference proteome</keyword>
<feature type="domain" description="Ig-like" evidence="6">
    <location>
        <begin position="553"/>
        <end position="648"/>
    </location>
</feature>
<dbReference type="InterPro" id="IPR013768">
    <property type="entry name" value="ICAM_N"/>
</dbReference>
<dbReference type="SMART" id="SM00408">
    <property type="entry name" value="IGc2"/>
    <property type="match status" value="4"/>
</dbReference>
<dbReference type="PANTHER" id="PTHR13771:SF9">
    <property type="entry name" value="INTERCELLULAR ADHESION MOLECULE 5"/>
    <property type="match status" value="1"/>
</dbReference>
<dbReference type="InterPro" id="IPR007110">
    <property type="entry name" value="Ig-like_dom"/>
</dbReference>
<protein>
    <recommendedName>
        <fullName evidence="6">Ig-like domain-containing protein</fullName>
    </recommendedName>
</protein>
<feature type="region of interest" description="Disordered" evidence="3">
    <location>
        <begin position="1067"/>
        <end position="1093"/>
    </location>
</feature>
<feature type="signal peptide" evidence="5">
    <location>
        <begin position="1"/>
        <end position="21"/>
    </location>
</feature>
<dbReference type="Pfam" id="PF07654">
    <property type="entry name" value="C1-set"/>
    <property type="match status" value="1"/>
</dbReference>
<reference evidence="7" key="2">
    <citation type="submission" date="2025-08" db="UniProtKB">
        <authorList>
            <consortium name="Ensembl"/>
        </authorList>
    </citation>
    <scope>IDENTIFICATION</scope>
</reference>
<evidence type="ECO:0000313" key="7">
    <source>
        <dbReference type="Ensembl" id="ENSDCDP00010015842.1"/>
    </source>
</evidence>
<reference evidence="7 8" key="1">
    <citation type="submission" date="2020-06" db="EMBL/GenBank/DDBJ databases">
        <authorList>
            <consortium name="Wellcome Sanger Institute Data Sharing"/>
        </authorList>
    </citation>
    <scope>NUCLEOTIDE SEQUENCE [LARGE SCALE GENOMIC DNA]</scope>
</reference>
<organism evidence="7 8">
    <name type="scientific">Denticeps clupeoides</name>
    <name type="common">denticle herring</name>
    <dbReference type="NCBI Taxonomy" id="299321"/>
    <lineage>
        <taxon>Eukaryota</taxon>
        <taxon>Metazoa</taxon>
        <taxon>Chordata</taxon>
        <taxon>Craniata</taxon>
        <taxon>Vertebrata</taxon>
        <taxon>Euteleostomi</taxon>
        <taxon>Actinopterygii</taxon>
        <taxon>Neopterygii</taxon>
        <taxon>Teleostei</taxon>
        <taxon>Clupei</taxon>
        <taxon>Clupeiformes</taxon>
        <taxon>Denticipitoidei</taxon>
        <taxon>Denticipitidae</taxon>
        <taxon>Denticeps</taxon>
    </lineage>
</organism>
<feature type="domain" description="Ig-like" evidence="6">
    <location>
        <begin position="219"/>
        <end position="292"/>
    </location>
</feature>
<dbReference type="CDD" id="cd00096">
    <property type="entry name" value="Ig"/>
    <property type="match status" value="1"/>
</dbReference>
<accession>A0AAY4B4M2</accession>
<dbReference type="PANTHER" id="PTHR13771">
    <property type="entry name" value="INTERCELLULAR ADHESION MOLECULE"/>
    <property type="match status" value="1"/>
</dbReference>
<evidence type="ECO:0000256" key="3">
    <source>
        <dbReference type="SAM" id="MobiDB-lite"/>
    </source>
</evidence>
<sequence length="1093" mass="120899">MFAETSLRLSLLLLAVRVADATCSLKISPSRLVVRFGDPASANCSTNMGSEGMGWESPVGGQGITEGVQWLTWRVRKLEKWDIQPMCFLSTDGNQCHEVLILTVYKDLDSIPDLWTNHTGPMVEDGWYHLFCDIESVAPAEDLVVKWYKGDTVVREETFEKILEKSPVNVTSTLVIRPDRDDDGRRYRCEAELRLGEEGPQPPPRVESRPLGITVHYGPVVENCPSHVDVSEGTSLQEYCTVAGNPPPNYYWQKNGRPIDHTLPLNKTDSGRYNLFVDGLTSTSRTLQVSVTYGPELHCPSSFTAIENKAYNLTCESKGNPEPIMFWVKDGEDVILPARLTRNDGGHYIVYVNNSHSNVTHTIHIDVQYPPSPIAELEDSDVNVGSAAVLKCSSSGNPPPQYRWRYLRADNVEVKDEDKVSLLYINNATAENIGRYTCSAQNELGEVSASAVVSVNGSSDAKCFLKINPSRLVVRYGDSASANCSTDVETSGMGWESPVSGQSLTEGVQLLTWHVGRLDKWDIQPLCFSIPVHADQCMESLSLTVYKDLDSIPDLWTNHTGPMVEDGRYHLFCDIESVAPAEDLVVKWYKGDTVVKEETFEKILEKSPVNVTSTLVIRPDRDDDGRRYRCEAELHLGEEGPQPPPRVESHPLGITVHYPPSAVTGLEDTHVDVGSTVVLKCSASGNPPPQYRWSYHRAANVEVKEQGGASRLYLNGALGENTGTYICFVQNELGQVSGSARVTVNGAEAACPLELEPSELVVEYGKAVSVTCWARGAHAEISWRVSGRRIPHGTWGSDALRDWDVRPECVGDFEGLDPCTKYLDITVYKKPDAVTIGLVSHSGPVVAGKKYQLQCTVENVAPVQNLTVKWYREEDGATRAMKNETFSDSSRMPTSVSSILELIPSRNDNGCTYWCVAEQAFASMRKDPIETRSDLLSIVVHYAPIIKDSFPTKMPVFRDYAELLFCEAEGNPEPEVIWTFSNKSLGVGNITVTSENVGVYTCTAKNIVATTTKEVHIIFKEDYLPLIAGFVAVIVVVISVIFVFIYSIYYKNTKMGHYSLKNAKPNTQNGNVAQNGQDSGFPMKKLSQQNILA</sequence>
<feature type="domain" description="Ig-like" evidence="6">
    <location>
        <begin position="295"/>
        <end position="366"/>
    </location>
</feature>
<reference evidence="7" key="3">
    <citation type="submission" date="2025-09" db="UniProtKB">
        <authorList>
            <consortium name="Ensembl"/>
        </authorList>
    </citation>
    <scope>IDENTIFICATION</scope>
</reference>
<evidence type="ECO:0000256" key="1">
    <source>
        <dbReference type="ARBA" id="ARBA00023157"/>
    </source>
</evidence>
<keyword evidence="4" id="KW-0472">Membrane</keyword>
<gene>
    <name evidence="7" type="primary">icam3</name>
</gene>
<dbReference type="SMART" id="SM00409">
    <property type="entry name" value="IG"/>
    <property type="match status" value="9"/>
</dbReference>
<dbReference type="GeneTree" id="ENSGT00940000159005"/>
<feature type="chain" id="PRO_5044201386" description="Ig-like domain-containing protein" evidence="5">
    <location>
        <begin position="22"/>
        <end position="1093"/>
    </location>
</feature>
<name>A0AAY4B4M2_9TELE</name>
<dbReference type="InterPro" id="IPR036179">
    <property type="entry name" value="Ig-like_dom_sf"/>
</dbReference>
<dbReference type="PROSITE" id="PS50835">
    <property type="entry name" value="IG_LIKE"/>
    <property type="match status" value="8"/>
</dbReference>
<feature type="domain" description="Ig-like" evidence="6">
    <location>
        <begin position="112"/>
        <end position="207"/>
    </location>
</feature>
<dbReference type="Pfam" id="PF07679">
    <property type="entry name" value="I-set"/>
    <property type="match status" value="3"/>
</dbReference>
<feature type="domain" description="Ig-like" evidence="6">
    <location>
        <begin position="371"/>
        <end position="454"/>
    </location>
</feature>
<feature type="domain" description="Ig-like" evidence="6">
    <location>
        <begin position="660"/>
        <end position="743"/>
    </location>
</feature>
<evidence type="ECO:0000313" key="8">
    <source>
        <dbReference type="Proteomes" id="UP000694580"/>
    </source>
</evidence>
<dbReference type="InterPro" id="IPR003598">
    <property type="entry name" value="Ig_sub2"/>
</dbReference>
<evidence type="ECO:0000256" key="4">
    <source>
        <dbReference type="SAM" id="Phobius"/>
    </source>
</evidence>
<dbReference type="FunFam" id="2.60.40.10:FF:000032">
    <property type="entry name" value="palladin isoform X1"/>
    <property type="match status" value="1"/>
</dbReference>
<dbReference type="InterPro" id="IPR003597">
    <property type="entry name" value="Ig_C1-set"/>
</dbReference>
<keyword evidence="4" id="KW-1133">Transmembrane helix</keyword>
<dbReference type="AlphaFoldDB" id="A0AAY4B4M2"/>